<protein>
    <submittedName>
        <fullName evidence="2">Putative membrane protein</fullName>
    </submittedName>
</protein>
<gene>
    <name evidence="2" type="ORF">GAP32_459</name>
</gene>
<dbReference type="RefSeq" id="YP_006987571.1">
    <property type="nucleotide sequence ID" value="NC_019401.1"/>
</dbReference>
<sequence length="104" mass="12039">MSTNSVLLIIAGMLLVTLIIMYFISKRLAKDLFLKTFDQNEKESTTPSPYTIRREYITYSGRDYYYIYKGNQRVDTQTFVTAKAAQISMNELEQLGGYKKTKVV</sequence>
<proteinExistence type="predicted"/>
<evidence type="ECO:0000313" key="2">
    <source>
        <dbReference type="EMBL" id="AFC21916.1"/>
    </source>
</evidence>
<evidence type="ECO:0000256" key="1">
    <source>
        <dbReference type="SAM" id="Phobius"/>
    </source>
</evidence>
<accession>K4F6M0</accession>
<reference evidence="2 3" key="1">
    <citation type="journal article" date="2014" name="Virology">
        <title>Supersize me: Cronobacter sakazakii phage GAP32.</title>
        <authorList>
            <person name="Abbasifar R."/>
            <person name="Griffiths M.W."/>
            <person name="Sabour P.M."/>
            <person name="Ackermann H.-W."/>
            <person name="Vandersteegen K."/>
            <person name="Lavigne R."/>
            <person name="Noben J.-P."/>
            <person name="Villa A.A."/>
            <person name="Abbasifar A."/>
            <person name="Nash J.H.E."/>
            <person name="Kropinski A.M."/>
        </authorList>
    </citation>
    <scope>NUCLEOTIDE SEQUENCE [LARGE SCALE GENOMIC DNA]</scope>
    <source>
        <strain evidence="2">GAP-32</strain>
    </source>
</reference>
<keyword evidence="1" id="KW-0472">Membrane</keyword>
<dbReference type="EMBL" id="JN882285">
    <property type="protein sequence ID" value="AFC21916.1"/>
    <property type="molecule type" value="Genomic_DNA"/>
</dbReference>
<keyword evidence="1" id="KW-0812">Transmembrane</keyword>
<evidence type="ECO:0000313" key="3">
    <source>
        <dbReference type="Proteomes" id="UP000000457"/>
    </source>
</evidence>
<dbReference type="KEGG" id="vg:13994206"/>
<keyword evidence="3" id="KW-1185">Reference proteome</keyword>
<dbReference type="GeneID" id="13994206"/>
<feature type="transmembrane region" description="Helical" evidence="1">
    <location>
        <begin position="6"/>
        <end position="25"/>
    </location>
</feature>
<keyword evidence="1" id="KW-1133">Transmembrane helix</keyword>
<organism evidence="2 3">
    <name type="scientific">Cronobacter phage vB_CsaM_GAP32</name>
    <dbReference type="NCBI Taxonomy" id="1141136"/>
    <lineage>
        <taxon>Viruses</taxon>
        <taxon>Duplodnaviria</taxon>
        <taxon>Heunggongvirae</taxon>
        <taxon>Uroviricota</taxon>
        <taxon>Caudoviricetes</taxon>
        <taxon>Mimasvirus</taxon>
        <taxon>Mimasvirus GAP32</taxon>
    </lineage>
</organism>
<name>K4F6M0_9CAUD</name>
<dbReference type="Proteomes" id="UP000000457">
    <property type="component" value="Segment"/>
</dbReference>